<reference evidence="2 3" key="1">
    <citation type="submission" date="2018-07" db="EMBL/GenBank/DDBJ databases">
        <title>Section-level genome sequencing of Aspergillus section Nigri to investigate inter- and intra-species variation.</title>
        <authorList>
            <consortium name="DOE Joint Genome Institute"/>
            <person name="Vesth T.C."/>
            <person name="Nybo J.L."/>
            <person name="Theobald S."/>
            <person name="Frisvad J.C."/>
            <person name="Larsen T.O."/>
            <person name="Nielsen K.F."/>
            <person name="Hoof J.B."/>
            <person name="Brandl J."/>
            <person name="Salamov A."/>
            <person name="Riley R."/>
            <person name="Gladden J.M."/>
            <person name="Phatale P."/>
            <person name="Nielsen M.T."/>
            <person name="Lyhne E.K."/>
            <person name="Kogle M.E."/>
            <person name="Strasser K."/>
            <person name="McDonnell E."/>
            <person name="Barry K."/>
            <person name="Clum A."/>
            <person name="Chen C."/>
            <person name="Nolan M."/>
            <person name="Sandor L."/>
            <person name="Kuo A."/>
            <person name="Lipzen A."/>
            <person name="Hainaut M."/>
            <person name="Drula E."/>
            <person name="Tsang A."/>
            <person name="Magnuson J.K."/>
            <person name="Henrissat B."/>
            <person name="Wiebenga A."/>
            <person name="Simmons B.A."/>
            <person name="Makela M.R."/>
            <person name="De vries R.P."/>
            <person name="Grigoriev I.V."/>
            <person name="Mortensen U.H."/>
            <person name="Baker S.E."/>
            <person name="Andersen M.R."/>
        </authorList>
    </citation>
    <scope>NUCLEOTIDE SEQUENCE [LARGE SCALE GENOMIC DNA]</scope>
    <source>
        <strain evidence="2 3">ATCC 13496</strain>
    </source>
</reference>
<dbReference type="AlphaFoldDB" id="A0A370C8P0"/>
<dbReference type="VEuPathDB" id="FungiDB:M747DRAFT_348696"/>
<accession>A0A370C8P0</accession>
<feature type="signal peptide" evidence="1">
    <location>
        <begin position="1"/>
        <end position="20"/>
    </location>
</feature>
<dbReference type="Proteomes" id="UP000253845">
    <property type="component" value="Unassembled WGS sequence"/>
</dbReference>
<organism evidence="2 3">
    <name type="scientific">Aspergillus niger ATCC 13496</name>
    <dbReference type="NCBI Taxonomy" id="1353008"/>
    <lineage>
        <taxon>Eukaryota</taxon>
        <taxon>Fungi</taxon>
        <taxon>Dikarya</taxon>
        <taxon>Ascomycota</taxon>
        <taxon>Pezizomycotina</taxon>
        <taxon>Eurotiomycetes</taxon>
        <taxon>Eurotiomycetidae</taxon>
        <taxon>Eurotiales</taxon>
        <taxon>Aspergillaceae</taxon>
        <taxon>Aspergillus</taxon>
        <taxon>Aspergillus subgen. Circumdati</taxon>
    </lineage>
</organism>
<feature type="chain" id="PRO_5016604395" description="Glycoside hydrolase" evidence="1">
    <location>
        <begin position="21"/>
        <end position="542"/>
    </location>
</feature>
<evidence type="ECO:0000313" key="3">
    <source>
        <dbReference type="Proteomes" id="UP000253845"/>
    </source>
</evidence>
<dbReference type="EMBL" id="KZ851908">
    <property type="protein sequence ID" value="RDH22343.1"/>
    <property type="molecule type" value="Genomic_DNA"/>
</dbReference>
<keyword evidence="1" id="KW-0732">Signal</keyword>
<protein>
    <recommendedName>
        <fullName evidence="4">Glycoside hydrolase</fullName>
    </recommendedName>
</protein>
<dbReference type="Pfam" id="PF03659">
    <property type="entry name" value="Glyco_hydro_71"/>
    <property type="match status" value="1"/>
</dbReference>
<proteinExistence type="predicted"/>
<dbReference type="Gene3D" id="3.20.20.80">
    <property type="entry name" value="Glycosidases"/>
    <property type="match status" value="1"/>
</dbReference>
<sequence length="542" mass="60302">MANIIWLALVLVALSIHVQAKDVFAHFILANAENFTQTHWTRDISAAKAAQIDAFALNTGYGAANTDQLLTDAFTVAAAHDFKLFLSLDYSGDGHWPPDQVLKVLQGYANHTAYYRVDNKHPLVSTFEGYEALADWSTIKEKLPNIYFMPEWSVRTPQELASEDAVDGLLSWSAWPYGTTPMNTSTDEQYISALKAKDKPYIMPVSPWFYTDMVRYHKNWVWQGDGLWHTRWKQVLDLQPQFVEILTWNDFGESHYIGPLHENELGIFSFGQAPFNYASGMVHDAWREFLPYVVGEYKNGSGKGVIDKEGVVVWYRVTPAWACKAGLTTGNSVTQGQQTMPPGQVLKDEVFFQALLEDTADVEVSIGGGENKSVGWTDTPSGGSSGGGRGLYFGSVPMDNRTGEVVVTLSRNGKFVAQMIGEKITTQCPDKLTNWNAWVGTAMSNVSNASTSRASLSEENGAASVRVGGGRGMDMWMGALWMVVVVGIRADRSIPTKWACGSQINEEVLIQRRERLPLVEGDRVYLDSSSKAFRRRRRTCTR</sequence>
<dbReference type="GO" id="GO:0051118">
    <property type="term" value="F:glucan endo-1,3-alpha-glucosidase activity"/>
    <property type="evidence" value="ECO:0007669"/>
    <property type="project" value="InterPro"/>
</dbReference>
<evidence type="ECO:0000256" key="1">
    <source>
        <dbReference type="SAM" id="SignalP"/>
    </source>
</evidence>
<dbReference type="CDD" id="cd11577">
    <property type="entry name" value="GH71"/>
    <property type="match status" value="1"/>
</dbReference>
<gene>
    <name evidence="2" type="ORF">M747DRAFT_348696</name>
</gene>
<evidence type="ECO:0008006" key="4">
    <source>
        <dbReference type="Google" id="ProtNLM"/>
    </source>
</evidence>
<dbReference type="InterPro" id="IPR005197">
    <property type="entry name" value="Glyco_hydro_71"/>
</dbReference>
<evidence type="ECO:0000313" key="2">
    <source>
        <dbReference type="EMBL" id="RDH22343.1"/>
    </source>
</evidence>
<name>A0A370C8P0_ASPNG</name>